<evidence type="ECO:0000256" key="13">
    <source>
        <dbReference type="ARBA" id="ARBA00023268"/>
    </source>
</evidence>
<evidence type="ECO:0000256" key="6">
    <source>
        <dbReference type="ARBA" id="ARBA00022741"/>
    </source>
</evidence>
<proteinExistence type="inferred from homology"/>
<feature type="binding site" evidence="17">
    <location>
        <begin position="414"/>
        <end position="418"/>
    </location>
    <ligand>
        <name>AMP</name>
        <dbReference type="ChEBI" id="CHEBI:456215"/>
    </ligand>
</feature>
<comment type="similarity">
    <text evidence="3 19">In the N-terminal section; belongs to the NnrE/AIBP family.</text>
</comment>
<name>A0ABW2J007_9BURK</name>
<comment type="cofactor">
    <cofactor evidence="18 19">
        <name>K(+)</name>
        <dbReference type="ChEBI" id="CHEBI:29103"/>
    </cofactor>
    <text evidence="18 19">Binds 1 potassium ion per subunit.</text>
</comment>
<comment type="cofactor">
    <cofactor evidence="17">
        <name>Mg(2+)</name>
        <dbReference type="ChEBI" id="CHEBI:18420"/>
    </cofactor>
</comment>
<dbReference type="NCBIfam" id="TIGR00196">
    <property type="entry name" value="yjeF_cterm"/>
    <property type="match status" value="1"/>
</dbReference>
<evidence type="ECO:0000256" key="16">
    <source>
        <dbReference type="ARBA" id="ARBA00049209"/>
    </source>
</evidence>
<comment type="caution">
    <text evidence="22">The sequence shown here is derived from an EMBL/GenBank/DDBJ whole genome shotgun (WGS) entry which is preliminary data.</text>
</comment>
<evidence type="ECO:0000256" key="2">
    <source>
        <dbReference type="ARBA" id="ARBA00000909"/>
    </source>
</evidence>
<comment type="function">
    <text evidence="14 19">Bifunctional enzyme that catalyzes the epimerization of the S- and R-forms of NAD(P)HX and the dehydration of the S-form of NAD(P)HX at the expense of ADP, which is converted to AMP. This allows the repair of both epimers of NAD(P)HX, a damaged form of NAD(P)H that is a result of enzymatic or heat-dependent hydration.</text>
</comment>
<keyword evidence="7 17" id="KW-0067">ATP-binding</keyword>
<evidence type="ECO:0000256" key="19">
    <source>
        <dbReference type="PIRNR" id="PIRNR017184"/>
    </source>
</evidence>
<evidence type="ECO:0000256" key="18">
    <source>
        <dbReference type="HAMAP-Rule" id="MF_01966"/>
    </source>
</evidence>
<evidence type="ECO:0000256" key="7">
    <source>
        <dbReference type="ARBA" id="ARBA00022840"/>
    </source>
</evidence>
<dbReference type="PIRSF" id="PIRSF017184">
    <property type="entry name" value="Nnr"/>
    <property type="match status" value="1"/>
</dbReference>
<comment type="similarity">
    <text evidence="4 19">In the C-terminal section; belongs to the NnrD/CARKD family.</text>
</comment>
<dbReference type="PANTHER" id="PTHR12592">
    <property type="entry name" value="ATP-DEPENDENT (S)-NAD(P)H-HYDRATE DEHYDRATASE FAMILY MEMBER"/>
    <property type="match status" value="1"/>
</dbReference>
<dbReference type="InterPro" id="IPR029056">
    <property type="entry name" value="Ribokinase-like"/>
</dbReference>
<comment type="catalytic activity">
    <reaction evidence="1 18 19">
        <text>(6R)-NADHX = (6S)-NADHX</text>
        <dbReference type="Rhea" id="RHEA:32215"/>
        <dbReference type="ChEBI" id="CHEBI:64074"/>
        <dbReference type="ChEBI" id="CHEBI:64075"/>
        <dbReference type="EC" id="5.1.99.6"/>
    </reaction>
</comment>
<dbReference type="Pfam" id="PF01256">
    <property type="entry name" value="Carb_kinase"/>
    <property type="match status" value="1"/>
</dbReference>
<evidence type="ECO:0000256" key="1">
    <source>
        <dbReference type="ARBA" id="ARBA00000013"/>
    </source>
</evidence>
<dbReference type="Gene3D" id="3.40.1190.20">
    <property type="match status" value="1"/>
</dbReference>
<evidence type="ECO:0000256" key="3">
    <source>
        <dbReference type="ARBA" id="ARBA00006001"/>
    </source>
</evidence>
<dbReference type="HAMAP" id="MF_01966">
    <property type="entry name" value="NADHX_epimerase"/>
    <property type="match status" value="1"/>
</dbReference>
<sequence length="512" mass="53160">MPSNLTLYTVAEIRQIEHAAFATCPSYTLMQRAGTAAADYARQLLADHDGGATILVLVGPGNNGGDALEAASQLANSGWDVAIHFSCDPARLPADAQQALLRAQDSPAHVIHDILPTHNDWALVLDGLFGIGLTRPITGDIARLIEYINNLHCPVLALDVPSGLDADTGMIVDANAFIPGDGRAAAIRATHTITFIGNKAGLHTCDGRDYAGQVQVSDLGLEAALYPPSSSQLNHVELFANTLQHRRQNSHKGSYGDVSVLGGAHGMVGAAVLAARTAAKSGAGRVFIAGIDEALNYDNAQPELMCRRAADFDFNSATIVAGPGLGTSRDAHDFLLQALAANVPLVLDADALNLIAVESGLQQKLLSRKALSLLTPHPLEAARLLGISNSLIQADRLAAARTIAKKFNAVTILKGSGSVIAAPDGAVVINTTGNPALATAGAGDVLSGLCGALLAQKWPVWEAALAAVWLHGKAADNLVASGIGPIGVTASELIPEIRAVLNQLVSRQHSPR</sequence>
<feature type="binding site" evidence="18">
    <location>
        <position position="159"/>
    </location>
    <ligand>
        <name>(6S)-NADPHX</name>
        <dbReference type="ChEBI" id="CHEBI:64076"/>
    </ligand>
</feature>
<evidence type="ECO:0000256" key="8">
    <source>
        <dbReference type="ARBA" id="ARBA00022857"/>
    </source>
</evidence>
<dbReference type="EC" id="4.2.1.136" evidence="19"/>
<comment type="catalytic activity">
    <reaction evidence="16 17 19">
        <text>(6S)-NADPHX + ADP = AMP + phosphate + NADPH + H(+)</text>
        <dbReference type="Rhea" id="RHEA:32235"/>
        <dbReference type="ChEBI" id="CHEBI:15378"/>
        <dbReference type="ChEBI" id="CHEBI:43474"/>
        <dbReference type="ChEBI" id="CHEBI:57783"/>
        <dbReference type="ChEBI" id="CHEBI:64076"/>
        <dbReference type="ChEBI" id="CHEBI:456215"/>
        <dbReference type="ChEBI" id="CHEBI:456216"/>
        <dbReference type="EC" id="4.2.1.136"/>
    </reaction>
</comment>
<dbReference type="NCBIfam" id="TIGR00197">
    <property type="entry name" value="yjeF_nterm"/>
    <property type="match status" value="1"/>
</dbReference>
<dbReference type="InterPro" id="IPR004443">
    <property type="entry name" value="YjeF_N_dom"/>
</dbReference>
<dbReference type="Pfam" id="PF03853">
    <property type="entry name" value="YjeF_N"/>
    <property type="match status" value="1"/>
</dbReference>
<feature type="binding site" evidence="18">
    <location>
        <begin position="62"/>
        <end position="66"/>
    </location>
    <ligand>
        <name>(6S)-NADPHX</name>
        <dbReference type="ChEBI" id="CHEBI:64076"/>
    </ligand>
</feature>
<keyword evidence="10 17" id="KW-0520">NAD</keyword>
<feature type="binding site" evidence="17">
    <location>
        <position position="270"/>
    </location>
    <ligand>
        <name>(6S)-NADPHX</name>
        <dbReference type="ChEBI" id="CHEBI:64076"/>
    </ligand>
</feature>
<keyword evidence="23" id="KW-1185">Reference proteome</keyword>
<evidence type="ECO:0000259" key="20">
    <source>
        <dbReference type="PROSITE" id="PS51383"/>
    </source>
</evidence>
<keyword evidence="11 18" id="KW-0413">Isomerase</keyword>
<dbReference type="SUPFAM" id="SSF64153">
    <property type="entry name" value="YjeF N-terminal domain-like"/>
    <property type="match status" value="1"/>
</dbReference>
<comment type="function">
    <text evidence="17">Catalyzes the dehydration of the S-form of NAD(P)HX at the expense of ADP, which is converted to AMP. Together with NAD(P)HX epimerase, which catalyzes the epimerization of the S- and R-forms, the enzyme allows the repair of both epimers of NAD(P)HX, a damaged form of NAD(P)H that is a result of enzymatic or heat-dependent hydration.</text>
</comment>
<dbReference type="Gene3D" id="3.40.50.10260">
    <property type="entry name" value="YjeF N-terminal domain"/>
    <property type="match status" value="1"/>
</dbReference>
<organism evidence="22 23">
    <name type="scientific">Herminiimonas aquatilis</name>
    <dbReference type="NCBI Taxonomy" id="345342"/>
    <lineage>
        <taxon>Bacteria</taxon>
        <taxon>Pseudomonadati</taxon>
        <taxon>Pseudomonadota</taxon>
        <taxon>Betaproteobacteria</taxon>
        <taxon>Burkholderiales</taxon>
        <taxon>Oxalobacteraceae</taxon>
        <taxon>Herminiimonas</taxon>
    </lineage>
</organism>
<feature type="domain" description="YjeF N-terminal" evidence="21">
    <location>
        <begin position="13"/>
        <end position="227"/>
    </location>
</feature>
<dbReference type="EC" id="5.1.99.6" evidence="19"/>
<keyword evidence="8 17" id="KW-0521">NADP</keyword>
<keyword evidence="13" id="KW-0511">Multifunctional enzyme</keyword>
<evidence type="ECO:0000259" key="21">
    <source>
        <dbReference type="PROSITE" id="PS51385"/>
    </source>
</evidence>
<dbReference type="SUPFAM" id="SSF53613">
    <property type="entry name" value="Ribokinase-like"/>
    <property type="match status" value="1"/>
</dbReference>
<keyword evidence="5 18" id="KW-0479">Metal-binding</keyword>
<dbReference type="EMBL" id="JBHTCC010000001">
    <property type="protein sequence ID" value="MFC7296826.1"/>
    <property type="molecule type" value="Genomic_DNA"/>
</dbReference>
<evidence type="ECO:0000256" key="17">
    <source>
        <dbReference type="HAMAP-Rule" id="MF_01965"/>
    </source>
</evidence>
<evidence type="ECO:0000256" key="9">
    <source>
        <dbReference type="ARBA" id="ARBA00022958"/>
    </source>
</evidence>
<dbReference type="InterPro" id="IPR036652">
    <property type="entry name" value="YjeF_N_dom_sf"/>
</dbReference>
<evidence type="ECO:0000313" key="23">
    <source>
        <dbReference type="Proteomes" id="UP001596379"/>
    </source>
</evidence>
<comment type="similarity">
    <text evidence="17">Belongs to the NnrD/CARKD family.</text>
</comment>
<feature type="binding site" evidence="18">
    <location>
        <position position="126"/>
    </location>
    <ligand>
        <name>K(+)</name>
        <dbReference type="ChEBI" id="CHEBI:29103"/>
    </ligand>
</feature>
<gene>
    <name evidence="18" type="primary">nnrE</name>
    <name evidence="17" type="synonym">nnrD</name>
    <name evidence="22" type="ORF">ACFQO0_00030</name>
</gene>
<feature type="binding site" evidence="17">
    <location>
        <position position="377"/>
    </location>
    <ligand>
        <name>(6S)-NADPHX</name>
        <dbReference type="ChEBI" id="CHEBI:64076"/>
    </ligand>
</feature>
<comment type="similarity">
    <text evidence="18">Belongs to the NnrE/AIBP family.</text>
</comment>
<feature type="binding site" evidence="17">
    <location>
        <position position="443"/>
    </location>
    <ligand>
        <name>AMP</name>
        <dbReference type="ChEBI" id="CHEBI:456215"/>
    </ligand>
</feature>
<comment type="catalytic activity">
    <reaction evidence="2 18 19">
        <text>(6R)-NADPHX = (6S)-NADPHX</text>
        <dbReference type="Rhea" id="RHEA:32227"/>
        <dbReference type="ChEBI" id="CHEBI:64076"/>
        <dbReference type="ChEBI" id="CHEBI:64077"/>
        <dbReference type="EC" id="5.1.99.6"/>
    </reaction>
</comment>
<comment type="function">
    <text evidence="18">Catalyzes the epimerization of the S- and R-forms of NAD(P)HX, a damaged form of NAD(P)H that is a result of enzymatic or heat-dependent hydration. This is a prerequisite for the S-specific NAD(P)H-hydrate dehydratase to allow the repair of both epimers of NAD(P)HX.</text>
</comment>
<evidence type="ECO:0000256" key="5">
    <source>
        <dbReference type="ARBA" id="ARBA00022723"/>
    </source>
</evidence>
<keyword evidence="9 18" id="KW-0630">Potassium</keyword>
<reference evidence="23" key="1">
    <citation type="journal article" date="2019" name="Int. J. Syst. Evol. Microbiol.">
        <title>The Global Catalogue of Microorganisms (GCM) 10K type strain sequencing project: providing services to taxonomists for standard genome sequencing and annotation.</title>
        <authorList>
            <consortium name="The Broad Institute Genomics Platform"/>
            <consortium name="The Broad Institute Genome Sequencing Center for Infectious Disease"/>
            <person name="Wu L."/>
            <person name="Ma J."/>
        </authorList>
    </citation>
    <scope>NUCLEOTIDE SEQUENCE [LARGE SCALE GENOMIC DNA]</scope>
    <source>
        <strain evidence="23">CCUG 36956</strain>
    </source>
</reference>
<evidence type="ECO:0000256" key="10">
    <source>
        <dbReference type="ARBA" id="ARBA00023027"/>
    </source>
</evidence>
<evidence type="ECO:0000256" key="11">
    <source>
        <dbReference type="ARBA" id="ARBA00023235"/>
    </source>
</evidence>
<keyword evidence="6 17" id="KW-0547">Nucleotide-binding</keyword>
<dbReference type="RefSeq" id="WP_382231852.1">
    <property type="nucleotide sequence ID" value="NZ_JBHTCC010000001.1"/>
</dbReference>
<feature type="binding site" evidence="18">
    <location>
        <begin position="130"/>
        <end position="136"/>
    </location>
    <ligand>
        <name>(6S)-NADPHX</name>
        <dbReference type="ChEBI" id="CHEBI:64076"/>
    </ligand>
</feature>
<dbReference type="InterPro" id="IPR000631">
    <property type="entry name" value="CARKD"/>
</dbReference>
<feature type="binding site" evidence="18">
    <location>
        <position position="162"/>
    </location>
    <ligand>
        <name>K(+)</name>
        <dbReference type="ChEBI" id="CHEBI:29103"/>
    </ligand>
</feature>
<feature type="domain" description="YjeF C-terminal" evidence="20">
    <location>
        <begin position="235"/>
        <end position="504"/>
    </location>
</feature>
<protein>
    <recommendedName>
        <fullName evidence="19">Bifunctional NAD(P)H-hydrate repair enzyme</fullName>
    </recommendedName>
    <alternativeName>
        <fullName evidence="19">Nicotinamide nucleotide repair protein</fullName>
    </alternativeName>
    <domain>
        <recommendedName>
            <fullName evidence="19">ADP-dependent (S)-NAD(P)H-hydrate dehydratase</fullName>
            <ecNumber evidence="19">4.2.1.136</ecNumber>
        </recommendedName>
        <alternativeName>
            <fullName evidence="19">ADP-dependent NAD(P)HX dehydratase</fullName>
        </alternativeName>
    </domain>
    <domain>
        <recommendedName>
            <fullName evidence="19">NAD(P)H-hydrate epimerase</fullName>
            <ecNumber evidence="19">5.1.99.6</ecNumber>
        </recommendedName>
    </domain>
</protein>
<keyword evidence="12 17" id="KW-0456">Lyase</keyword>
<comment type="caution">
    <text evidence="18">Lacks conserved residue(s) required for the propagation of feature annotation.</text>
</comment>
<dbReference type="HAMAP" id="MF_01965">
    <property type="entry name" value="NADHX_dehydratase"/>
    <property type="match status" value="1"/>
</dbReference>
<dbReference type="PROSITE" id="PS51383">
    <property type="entry name" value="YJEF_C_3"/>
    <property type="match status" value="1"/>
</dbReference>
<feature type="binding site" evidence="18">
    <location>
        <position position="63"/>
    </location>
    <ligand>
        <name>K(+)</name>
        <dbReference type="ChEBI" id="CHEBI:29103"/>
    </ligand>
</feature>
<accession>A0ABW2J007</accession>
<feature type="binding site" evidence="17">
    <location>
        <position position="444"/>
    </location>
    <ligand>
        <name>(6S)-NADPHX</name>
        <dbReference type="ChEBI" id="CHEBI:64076"/>
    </ligand>
</feature>
<comment type="catalytic activity">
    <reaction evidence="15 17 19">
        <text>(6S)-NADHX + ADP = AMP + phosphate + NADH + H(+)</text>
        <dbReference type="Rhea" id="RHEA:32223"/>
        <dbReference type="ChEBI" id="CHEBI:15378"/>
        <dbReference type="ChEBI" id="CHEBI:43474"/>
        <dbReference type="ChEBI" id="CHEBI:57945"/>
        <dbReference type="ChEBI" id="CHEBI:64074"/>
        <dbReference type="ChEBI" id="CHEBI:456215"/>
        <dbReference type="ChEBI" id="CHEBI:456216"/>
        <dbReference type="EC" id="4.2.1.136"/>
    </reaction>
</comment>
<dbReference type="PROSITE" id="PS51385">
    <property type="entry name" value="YJEF_N"/>
    <property type="match status" value="1"/>
</dbReference>
<evidence type="ECO:0000313" key="22">
    <source>
        <dbReference type="EMBL" id="MFC7296826.1"/>
    </source>
</evidence>
<dbReference type="CDD" id="cd01171">
    <property type="entry name" value="YXKO-related"/>
    <property type="match status" value="1"/>
</dbReference>
<evidence type="ECO:0000256" key="12">
    <source>
        <dbReference type="ARBA" id="ARBA00023239"/>
    </source>
</evidence>
<dbReference type="PANTHER" id="PTHR12592:SF0">
    <property type="entry name" value="ATP-DEPENDENT (S)-NAD(P)H-HYDRATE DEHYDRATASE"/>
    <property type="match status" value="1"/>
</dbReference>
<comment type="subunit">
    <text evidence="17">Homotetramer.</text>
</comment>
<dbReference type="InterPro" id="IPR030677">
    <property type="entry name" value="Nnr"/>
</dbReference>
<feature type="binding site" evidence="17">
    <location>
        <position position="324"/>
    </location>
    <ligand>
        <name>(6S)-NADPHX</name>
        <dbReference type="ChEBI" id="CHEBI:64076"/>
    </ligand>
</feature>
<evidence type="ECO:0000256" key="4">
    <source>
        <dbReference type="ARBA" id="ARBA00009524"/>
    </source>
</evidence>
<dbReference type="Proteomes" id="UP001596379">
    <property type="component" value="Unassembled WGS sequence"/>
</dbReference>
<evidence type="ECO:0000256" key="14">
    <source>
        <dbReference type="ARBA" id="ARBA00025153"/>
    </source>
</evidence>
<evidence type="ECO:0000256" key="15">
    <source>
        <dbReference type="ARBA" id="ARBA00048238"/>
    </source>
</evidence>